<accession>K1TLA4</accession>
<dbReference type="CDD" id="cd01185">
    <property type="entry name" value="INTN1_C_like"/>
    <property type="match status" value="1"/>
</dbReference>
<sequence>KEHLTAHELELLTRKELDHRLARIRDVFVFCCLTGLAFADADHLRREHLSQDDEGRWWIHKPREKTSVMSRIPLLPASLEILRRYERDEACLARGRVLPTPSNQKMNAYMKEIAAVCGIDKVLTTHCASHIKSYYSLGTRELQKLSD</sequence>
<dbReference type="SUPFAM" id="SSF56349">
    <property type="entry name" value="DNA breaking-rejoining enzymes"/>
    <property type="match status" value="1"/>
</dbReference>
<gene>
    <name evidence="2" type="ORF">OBE_02150</name>
</gene>
<feature type="non-terminal residue" evidence="2">
    <location>
        <position position="1"/>
    </location>
</feature>
<dbReference type="InterPro" id="IPR011010">
    <property type="entry name" value="DNA_brk_join_enz"/>
</dbReference>
<dbReference type="GO" id="GO:0003677">
    <property type="term" value="F:DNA binding"/>
    <property type="evidence" value="ECO:0007669"/>
    <property type="project" value="InterPro"/>
</dbReference>
<evidence type="ECO:0000313" key="2">
    <source>
        <dbReference type="EMBL" id="EKC73897.1"/>
    </source>
</evidence>
<reference evidence="2" key="1">
    <citation type="journal article" date="2013" name="Environ. Microbiol.">
        <title>Microbiota from the distal guts of lean and obese adolescents exhibit partial functional redundancy besides clear differences in community structure.</title>
        <authorList>
            <person name="Ferrer M."/>
            <person name="Ruiz A."/>
            <person name="Lanza F."/>
            <person name="Haange S.B."/>
            <person name="Oberbach A."/>
            <person name="Till H."/>
            <person name="Bargiela R."/>
            <person name="Campoy C."/>
            <person name="Segura M.T."/>
            <person name="Richter M."/>
            <person name="von Bergen M."/>
            <person name="Seifert J."/>
            <person name="Suarez A."/>
        </authorList>
    </citation>
    <scope>NUCLEOTIDE SEQUENCE</scope>
</reference>
<dbReference type="Gene3D" id="1.10.443.10">
    <property type="entry name" value="Intergrase catalytic core"/>
    <property type="match status" value="1"/>
</dbReference>
<evidence type="ECO:0000256" key="1">
    <source>
        <dbReference type="ARBA" id="ARBA00023172"/>
    </source>
</evidence>
<dbReference type="EMBL" id="AJWZ01001399">
    <property type="protein sequence ID" value="EKC73897.1"/>
    <property type="molecule type" value="Genomic_DNA"/>
</dbReference>
<protein>
    <submittedName>
        <fullName evidence="2">Transposase</fullName>
    </submittedName>
</protein>
<dbReference type="GO" id="GO:0015074">
    <property type="term" value="P:DNA integration"/>
    <property type="evidence" value="ECO:0007669"/>
    <property type="project" value="InterPro"/>
</dbReference>
<dbReference type="AlphaFoldDB" id="K1TLA4"/>
<name>K1TLA4_9ZZZZ</name>
<organism evidence="2">
    <name type="scientific">human gut metagenome</name>
    <dbReference type="NCBI Taxonomy" id="408170"/>
    <lineage>
        <taxon>unclassified sequences</taxon>
        <taxon>metagenomes</taxon>
        <taxon>organismal metagenomes</taxon>
    </lineage>
</organism>
<dbReference type="GO" id="GO:0006310">
    <property type="term" value="P:DNA recombination"/>
    <property type="evidence" value="ECO:0007669"/>
    <property type="project" value="UniProtKB-KW"/>
</dbReference>
<keyword evidence="1" id="KW-0233">DNA recombination</keyword>
<dbReference type="InterPro" id="IPR013762">
    <property type="entry name" value="Integrase-like_cat_sf"/>
</dbReference>
<comment type="caution">
    <text evidence="2">The sequence shown here is derived from an EMBL/GenBank/DDBJ whole genome shotgun (WGS) entry which is preliminary data.</text>
</comment>
<proteinExistence type="predicted"/>